<accession>A0ACB8V637</accession>
<proteinExistence type="predicted"/>
<comment type="caution">
    <text evidence="1">The sequence shown here is derived from an EMBL/GenBank/DDBJ whole genome shotgun (WGS) entry which is preliminary data.</text>
</comment>
<sequence length="370" mass="41025">MAKELSVSETPGQAEEQENLQKEVAALRLLLLEKENAMHDLMKNSINVPLSFSTPVKNVAPALPTGSMWRKDFKISGQIGEPGQKDRLTFSSLARQIENGLSKGYPESEITDAVVHAITPGVTSHRGSNKPGKTPSDNQNQIEIQTQSQTQTQTQSQTCPSWFKSFMCSDVFLVGAFKFNRKQVEAVGENEAEGQRDKQVTPQMPQVSRWSKYLDTPEEEEEGEEDVLMDRQLLHGNMIDRKRKRREGWTDREAQNRTPGQPNWSSLMAPVRPPATTRATSGHSTRPPSQSTGPVLKGAGFRRSDSQVVVEEESLSEGNQSVCGASALTCNDAIIHNLSLTRPRPLLPVSSMFESGEEFSFDDSELLNKL</sequence>
<evidence type="ECO:0000313" key="1">
    <source>
        <dbReference type="EMBL" id="KAI3351049.1"/>
    </source>
</evidence>
<evidence type="ECO:0000313" key="2">
    <source>
        <dbReference type="Proteomes" id="UP000831701"/>
    </source>
</evidence>
<protein>
    <submittedName>
        <fullName evidence="1">Uncharacterized protein</fullName>
    </submittedName>
</protein>
<organism evidence="1 2">
    <name type="scientific">Scortum barcoo</name>
    <name type="common">barcoo grunter</name>
    <dbReference type="NCBI Taxonomy" id="214431"/>
    <lineage>
        <taxon>Eukaryota</taxon>
        <taxon>Metazoa</taxon>
        <taxon>Chordata</taxon>
        <taxon>Craniata</taxon>
        <taxon>Vertebrata</taxon>
        <taxon>Euteleostomi</taxon>
        <taxon>Actinopterygii</taxon>
        <taxon>Neopterygii</taxon>
        <taxon>Teleostei</taxon>
        <taxon>Neoteleostei</taxon>
        <taxon>Acanthomorphata</taxon>
        <taxon>Eupercaria</taxon>
        <taxon>Centrarchiformes</taxon>
        <taxon>Terapontoidei</taxon>
        <taxon>Terapontidae</taxon>
        <taxon>Scortum</taxon>
    </lineage>
</organism>
<gene>
    <name evidence="1" type="ORF">L3Q82_005593</name>
</gene>
<keyword evidence="2" id="KW-1185">Reference proteome</keyword>
<name>A0ACB8V637_9TELE</name>
<dbReference type="Proteomes" id="UP000831701">
    <property type="component" value="Chromosome 24"/>
</dbReference>
<reference evidence="1" key="1">
    <citation type="submission" date="2022-04" db="EMBL/GenBank/DDBJ databases">
        <title>Jade perch genome.</title>
        <authorList>
            <person name="Chao B."/>
        </authorList>
    </citation>
    <scope>NUCLEOTIDE SEQUENCE</scope>
    <source>
        <strain evidence="1">CB-2022</strain>
    </source>
</reference>
<dbReference type="EMBL" id="CM041554">
    <property type="protein sequence ID" value="KAI3351049.1"/>
    <property type="molecule type" value="Genomic_DNA"/>
</dbReference>